<name>A0A382H9E1_9ZZZZ</name>
<dbReference type="AlphaFoldDB" id="A0A382H9E1"/>
<protein>
    <submittedName>
        <fullName evidence="1">Uncharacterized protein</fullName>
    </submittedName>
</protein>
<proteinExistence type="predicted"/>
<organism evidence="1">
    <name type="scientific">marine metagenome</name>
    <dbReference type="NCBI Taxonomy" id="408172"/>
    <lineage>
        <taxon>unclassified sequences</taxon>
        <taxon>metagenomes</taxon>
        <taxon>ecological metagenomes</taxon>
    </lineage>
</organism>
<gene>
    <name evidence="1" type="ORF">METZ01_LOCUS236744</name>
</gene>
<reference evidence="1" key="1">
    <citation type="submission" date="2018-05" db="EMBL/GenBank/DDBJ databases">
        <authorList>
            <person name="Lanie J.A."/>
            <person name="Ng W.-L."/>
            <person name="Kazmierczak K.M."/>
            <person name="Andrzejewski T.M."/>
            <person name="Davidsen T.M."/>
            <person name="Wayne K.J."/>
            <person name="Tettelin H."/>
            <person name="Glass J.I."/>
            <person name="Rusch D."/>
            <person name="Podicherti R."/>
            <person name="Tsui H.-C.T."/>
            <person name="Winkler M.E."/>
        </authorList>
    </citation>
    <scope>NUCLEOTIDE SEQUENCE</scope>
</reference>
<sequence>IPNKGGKNDYSHFPDALGYGVDYMFPVSREIEPDYTRSWGVF</sequence>
<dbReference type="EMBL" id="UINC01059932">
    <property type="protein sequence ID" value="SVB83890.1"/>
    <property type="molecule type" value="Genomic_DNA"/>
</dbReference>
<feature type="non-terminal residue" evidence="1">
    <location>
        <position position="1"/>
    </location>
</feature>
<evidence type="ECO:0000313" key="1">
    <source>
        <dbReference type="EMBL" id="SVB83890.1"/>
    </source>
</evidence>
<accession>A0A382H9E1</accession>